<dbReference type="Pfam" id="PF02655">
    <property type="entry name" value="ATP-grasp_3"/>
    <property type="match status" value="1"/>
</dbReference>
<dbReference type="InterPro" id="IPR011761">
    <property type="entry name" value="ATP-grasp"/>
</dbReference>
<dbReference type="PROSITE" id="PS50975">
    <property type="entry name" value="ATP_GRASP"/>
    <property type="match status" value="1"/>
</dbReference>
<dbReference type="GO" id="GO:0005524">
    <property type="term" value="F:ATP binding"/>
    <property type="evidence" value="ECO:0007669"/>
    <property type="project" value="InterPro"/>
</dbReference>
<dbReference type="EMBL" id="VSSQ01000006">
    <property type="protein sequence ID" value="MPL57961.1"/>
    <property type="molecule type" value="Genomic_DNA"/>
</dbReference>
<organism evidence="2">
    <name type="scientific">bioreactor metagenome</name>
    <dbReference type="NCBI Taxonomy" id="1076179"/>
    <lineage>
        <taxon>unclassified sequences</taxon>
        <taxon>metagenomes</taxon>
        <taxon>ecological metagenomes</taxon>
    </lineage>
</organism>
<dbReference type="AlphaFoldDB" id="A0A644SWE4"/>
<dbReference type="PIRSF" id="PIRSF016817">
    <property type="entry name" value="UCP016817_carboligase"/>
    <property type="match status" value="1"/>
</dbReference>
<evidence type="ECO:0000259" key="1">
    <source>
        <dbReference type="PROSITE" id="PS50975"/>
    </source>
</evidence>
<gene>
    <name evidence="2" type="ORF">SDC9_03486</name>
</gene>
<evidence type="ECO:0000313" key="2">
    <source>
        <dbReference type="EMBL" id="MPL57961.1"/>
    </source>
</evidence>
<dbReference type="InterPro" id="IPR003806">
    <property type="entry name" value="ATP-grasp_PylC-type"/>
</dbReference>
<name>A0A644SWE4_9ZZZZ</name>
<reference evidence="2" key="1">
    <citation type="submission" date="2019-08" db="EMBL/GenBank/DDBJ databases">
        <authorList>
            <person name="Kucharzyk K."/>
            <person name="Murdoch R.W."/>
            <person name="Higgins S."/>
            <person name="Loffler F."/>
        </authorList>
    </citation>
    <scope>NUCLEOTIDE SEQUENCE</scope>
</reference>
<comment type="caution">
    <text evidence="2">The sequence shown here is derived from an EMBL/GenBank/DDBJ whole genome shotgun (WGS) entry which is preliminary data.</text>
</comment>
<feature type="domain" description="ATP-grasp" evidence="1">
    <location>
        <begin position="119"/>
        <end position="350"/>
    </location>
</feature>
<dbReference type="GO" id="GO:0046872">
    <property type="term" value="F:metal ion binding"/>
    <property type="evidence" value="ECO:0007669"/>
    <property type="project" value="InterPro"/>
</dbReference>
<sequence length="439" mass="50946">MKKLLIMGVNTRELVKSSLRLPHETYSVSYYSTFDFKPPHKEKHILKQGKGISCGIFEEKYDPNKLLELSEDFLEEVDNIILSSGISIDDFTGPFKRYKKKIIGNHEVNNIEDKYKFYKKIKNEYNTPKTFKIKNNNDEEELYGEIIEIIKQHEDLKFIMKPLQGSGGYGINYIKYNVETKDKINETTKKKDNILDNEYELNNYKNCKKCDLILQEYIEGISISSSLLSTKNEVKSIIISRMLTETDFGLEKKFKYCGNIVPFNSISFDNNLLLKQNDYNISENTINNISENLIAKFNLIGSNGIDMILNKKLDSEPWIIEINPRLQGTYECVEELLNINLLEGHLKACEGELIKIPKVPENYYSIKRVLYSKDRIVVGDISNINYVYDIPYKGVIIEKDEPLITIKTPSNKVANCEKIIENTIEKVRKELYPIKDDKI</sequence>
<dbReference type="InterPro" id="IPR016677">
    <property type="entry name" value="UCP016817_carboligase"/>
</dbReference>
<proteinExistence type="predicted"/>
<protein>
    <recommendedName>
        <fullName evidence="1">ATP-grasp domain-containing protein</fullName>
    </recommendedName>
</protein>
<dbReference type="SUPFAM" id="SSF56059">
    <property type="entry name" value="Glutathione synthetase ATP-binding domain-like"/>
    <property type="match status" value="1"/>
</dbReference>
<dbReference type="Gene3D" id="3.30.470.20">
    <property type="entry name" value="ATP-grasp fold, B domain"/>
    <property type="match status" value="1"/>
</dbReference>
<accession>A0A644SWE4</accession>